<keyword evidence="3" id="KW-1133">Transmembrane helix</keyword>
<dbReference type="EMBL" id="HBGF01025225">
    <property type="protein sequence ID" value="CAD9119762.1"/>
    <property type="molecule type" value="Transcribed_RNA"/>
</dbReference>
<dbReference type="Pfam" id="PF00530">
    <property type="entry name" value="SRCR"/>
    <property type="match status" value="1"/>
</dbReference>
<feature type="transmembrane region" description="Helical" evidence="3">
    <location>
        <begin position="458"/>
        <end position="480"/>
    </location>
</feature>
<feature type="transmembrane region" description="Helical" evidence="3">
    <location>
        <begin position="338"/>
        <end position="356"/>
    </location>
</feature>
<keyword evidence="1" id="KW-1015">Disulfide bond</keyword>
<evidence type="ECO:0000256" key="4">
    <source>
        <dbReference type="SAM" id="SignalP"/>
    </source>
</evidence>
<organism evidence="6">
    <name type="scientific">Neobodo designis</name>
    <name type="common">Flagellated protozoan</name>
    <name type="synonym">Bodo designis</name>
    <dbReference type="NCBI Taxonomy" id="312471"/>
    <lineage>
        <taxon>Eukaryota</taxon>
        <taxon>Discoba</taxon>
        <taxon>Euglenozoa</taxon>
        <taxon>Kinetoplastea</taxon>
        <taxon>Metakinetoplastina</taxon>
        <taxon>Neobodonida</taxon>
        <taxon>Neobodo</taxon>
    </lineage>
</organism>
<dbReference type="InterPro" id="IPR036772">
    <property type="entry name" value="SRCR-like_dom_sf"/>
</dbReference>
<keyword evidence="3" id="KW-0472">Membrane</keyword>
<feature type="chain" id="PRO_5030839914" description="SRCR domain-containing protein" evidence="4">
    <location>
        <begin position="20"/>
        <end position="716"/>
    </location>
</feature>
<keyword evidence="4" id="KW-0732">Signal</keyword>
<protein>
    <recommendedName>
        <fullName evidence="5">SRCR domain-containing protein</fullName>
    </recommendedName>
</protein>
<dbReference type="GO" id="GO:0016020">
    <property type="term" value="C:membrane"/>
    <property type="evidence" value="ECO:0007669"/>
    <property type="project" value="InterPro"/>
</dbReference>
<dbReference type="AlphaFoldDB" id="A0A7S1Q4E4"/>
<evidence type="ECO:0000259" key="5">
    <source>
        <dbReference type="PROSITE" id="PS50287"/>
    </source>
</evidence>
<dbReference type="PRINTS" id="PR00258">
    <property type="entry name" value="SPERACTRCPTR"/>
</dbReference>
<evidence type="ECO:0000256" key="3">
    <source>
        <dbReference type="SAM" id="Phobius"/>
    </source>
</evidence>
<dbReference type="SMART" id="SM00202">
    <property type="entry name" value="SR"/>
    <property type="match status" value="1"/>
</dbReference>
<feature type="signal peptide" evidence="4">
    <location>
        <begin position="1"/>
        <end position="19"/>
    </location>
</feature>
<gene>
    <name evidence="6" type="ORF">NDES1114_LOCUS16709</name>
</gene>
<accession>A0A7S1Q4E4</accession>
<feature type="compositionally biased region" description="Low complexity" evidence="2">
    <location>
        <begin position="683"/>
        <end position="694"/>
    </location>
</feature>
<dbReference type="PANTHER" id="PTHR48071:SF18">
    <property type="entry name" value="DELETED IN MALIGNANT BRAIN TUMORS 1 PROTEIN-RELATED"/>
    <property type="match status" value="1"/>
</dbReference>
<evidence type="ECO:0000256" key="1">
    <source>
        <dbReference type="ARBA" id="ARBA00023157"/>
    </source>
</evidence>
<dbReference type="PANTHER" id="PTHR48071">
    <property type="entry name" value="SRCR DOMAIN-CONTAINING PROTEIN"/>
    <property type="match status" value="1"/>
</dbReference>
<sequence length="716" mass="74854">MRRALLIVLFSVGVVVATAAATPLIVVNAIAGGRPWEYRLVGGTAETRGVLLVRPSPANATDDPSWGGVCADAFTSPDARVACRSLGYADASAMHPPPHRGRFGPKYVNASDTATLGTVPASITQARLDEVACTGREDRLDECRAMPPTDVECGSSGGSRAFVSLECVGVAPAHGTPGGGTLELDTPRQSLMLATAAALAFFGAPHTAMAMHATGAIGTARCAPRDRVATDAGARVSFAPYAIPVDDLPLYDDLPQILFIGAIVAATLALNFLLCVACVSSAARQNDEDQAMRAHAGDGAKLHVASDEPQSESQTVDFRTPTAVSATARAAAFARFPGAWLCVVLWAYQAIAYLSAQLFLTPLNGPSAEVNTDAEWRIVAACVGGLFCLLLLLYVYTAGAKLARDSVARERAFVEYSEFLGGGCSCARMVLPPGFWHSNLEPHVARHGSLLDAFGARAMPWTVGWGLLRALFVAGAAAAVPSADPTFGCVRVNVVLAIGMGVAALAYLVVRPHRAPVDNAAQVVITVCGGLIALHHAAMALEDHDPEHPWLESSRDVRAAVSRSDLYWVVLSTGIVTLASWGVLFAAERSLRPFALRAKAQRLNGAEEDGSGGAKKGKGYAVHDIDDPFAAAPPVIPSDEAPSSTAGSSERGDVGHHHHHDAHHEAQPAARHHELSRRMSLPGAVADDGDAAAAEVYSDAEGHEEPQPAHATASPE</sequence>
<feature type="transmembrane region" description="Helical" evidence="3">
    <location>
        <begin position="522"/>
        <end position="541"/>
    </location>
</feature>
<feature type="region of interest" description="Disordered" evidence="2">
    <location>
        <begin position="628"/>
        <end position="716"/>
    </location>
</feature>
<proteinExistence type="predicted"/>
<reference evidence="6" key="1">
    <citation type="submission" date="2021-01" db="EMBL/GenBank/DDBJ databases">
        <authorList>
            <person name="Corre E."/>
            <person name="Pelletier E."/>
            <person name="Niang G."/>
            <person name="Scheremetjew M."/>
            <person name="Finn R."/>
            <person name="Kale V."/>
            <person name="Holt S."/>
            <person name="Cochrane G."/>
            <person name="Meng A."/>
            <person name="Brown T."/>
            <person name="Cohen L."/>
        </authorList>
    </citation>
    <scope>NUCLEOTIDE SEQUENCE</scope>
    <source>
        <strain evidence="6">CCAP 1951/1</strain>
    </source>
</reference>
<keyword evidence="3" id="KW-0812">Transmembrane</keyword>
<name>A0A7S1Q4E4_NEODS</name>
<dbReference type="InterPro" id="IPR001190">
    <property type="entry name" value="SRCR"/>
</dbReference>
<feature type="domain" description="SRCR" evidence="5">
    <location>
        <begin position="38"/>
        <end position="168"/>
    </location>
</feature>
<feature type="transmembrane region" description="Helical" evidence="3">
    <location>
        <begin position="376"/>
        <end position="396"/>
    </location>
</feature>
<evidence type="ECO:0000256" key="2">
    <source>
        <dbReference type="SAM" id="MobiDB-lite"/>
    </source>
</evidence>
<evidence type="ECO:0000313" key="6">
    <source>
        <dbReference type="EMBL" id="CAD9119762.1"/>
    </source>
</evidence>
<feature type="transmembrane region" description="Helical" evidence="3">
    <location>
        <begin position="566"/>
        <end position="587"/>
    </location>
</feature>
<dbReference type="SUPFAM" id="SSF56487">
    <property type="entry name" value="SRCR-like"/>
    <property type="match status" value="1"/>
</dbReference>
<dbReference type="Gene3D" id="3.10.250.10">
    <property type="entry name" value="SRCR-like domain"/>
    <property type="match status" value="1"/>
</dbReference>
<feature type="transmembrane region" description="Helical" evidence="3">
    <location>
        <begin position="492"/>
        <end position="510"/>
    </location>
</feature>
<feature type="transmembrane region" description="Helical" evidence="3">
    <location>
        <begin position="257"/>
        <end position="283"/>
    </location>
</feature>
<dbReference type="PROSITE" id="PS50287">
    <property type="entry name" value="SRCR_2"/>
    <property type="match status" value="1"/>
</dbReference>
<feature type="compositionally biased region" description="Basic and acidic residues" evidence="2">
    <location>
        <begin position="662"/>
        <end position="677"/>
    </location>
</feature>